<dbReference type="InterPro" id="IPR014263">
    <property type="entry name" value="Methanolan_biosynth_EpsI"/>
</dbReference>
<protein>
    <submittedName>
        <fullName evidence="2">EpsI family protein</fullName>
    </submittedName>
</protein>
<dbReference type="Pfam" id="PF11984">
    <property type="entry name" value="DUF3485"/>
    <property type="match status" value="1"/>
</dbReference>
<name>A0A915XJB7_9BACT</name>
<dbReference type="KEGG" id="ddu:GF1_00390"/>
<reference evidence="2" key="1">
    <citation type="submission" date="2020-12" db="EMBL/GenBank/DDBJ databases">
        <title>Desulfobium dissulfuricans gen. nov., sp. nov., a novel mesophilic, sulfate-reducing bacterium isolated from a deep-sea hydrothermal vent.</title>
        <authorList>
            <person name="Hashimoto Y."/>
            <person name="Tame A."/>
            <person name="Sawayama S."/>
            <person name="Miyazaki J."/>
            <person name="Takai K."/>
            <person name="Nakagawa S."/>
        </authorList>
    </citation>
    <scope>NUCLEOTIDE SEQUENCE</scope>
    <source>
        <strain evidence="2">GF1</strain>
    </source>
</reference>
<dbReference type="RefSeq" id="WP_267927615.1">
    <property type="nucleotide sequence ID" value="NZ_AP024233.1"/>
</dbReference>
<dbReference type="EMBL" id="AP024233">
    <property type="protein sequence ID" value="BCO07663.1"/>
    <property type="molecule type" value="Genomic_DNA"/>
</dbReference>
<organism evidence="2 3">
    <name type="scientific">Desulfolithobacter dissulfuricans</name>
    <dbReference type="NCBI Taxonomy" id="2795293"/>
    <lineage>
        <taxon>Bacteria</taxon>
        <taxon>Pseudomonadati</taxon>
        <taxon>Thermodesulfobacteriota</taxon>
        <taxon>Desulfobulbia</taxon>
        <taxon>Desulfobulbales</taxon>
        <taxon>Desulfobulbaceae</taxon>
        <taxon>Desulfolithobacter</taxon>
    </lineage>
</organism>
<evidence type="ECO:0000259" key="1">
    <source>
        <dbReference type="Pfam" id="PF11984"/>
    </source>
</evidence>
<gene>
    <name evidence="2" type="ORF">GF1_00390</name>
</gene>
<keyword evidence="3" id="KW-1185">Reference proteome</keyword>
<evidence type="ECO:0000313" key="2">
    <source>
        <dbReference type="EMBL" id="BCO07663.1"/>
    </source>
</evidence>
<sequence length="218" mass="24395">MGQIVRSLIILLLFAATSVLLHATSSVTAVPIKKTLAEFPARIGQWRLIDSYLSSSDILEMLGVKDYIQYNYANPQGDQVNLYIGYYDAVGVTGSYHSPKNCLPGGGWGIAEVKKVPLQGDTNRGKPVTVAEMLIQNGSEYQVVLYWYQNRGRIIHSEYWEKVYLVLDALFKGRRDGSFVRIMMHVKDGDIQGTEEKATQFAEQVQVLLQDYLPGATI</sequence>
<dbReference type="NCBIfam" id="TIGR02914">
    <property type="entry name" value="EpsI_fam"/>
    <property type="match status" value="1"/>
</dbReference>
<dbReference type="AlphaFoldDB" id="A0A915XJB7"/>
<evidence type="ECO:0000313" key="3">
    <source>
        <dbReference type="Proteomes" id="UP001063350"/>
    </source>
</evidence>
<proteinExistence type="predicted"/>
<feature type="domain" description="Methanolan biosynthesis EpsI" evidence="1">
    <location>
        <begin position="9"/>
        <end position="211"/>
    </location>
</feature>
<accession>A0A915XJB7</accession>
<dbReference type="Proteomes" id="UP001063350">
    <property type="component" value="Chromosome"/>
</dbReference>